<evidence type="ECO:0000256" key="8">
    <source>
        <dbReference type="ARBA" id="ARBA00023027"/>
    </source>
</evidence>
<dbReference type="PANTHER" id="PTHR13232">
    <property type="entry name" value="NAD(P)H-HYDRATE EPIMERASE"/>
    <property type="match status" value="1"/>
</dbReference>
<evidence type="ECO:0000256" key="9">
    <source>
        <dbReference type="ARBA" id="ARBA00023235"/>
    </source>
</evidence>
<reference evidence="12 13" key="1">
    <citation type="submission" date="2024-10" db="EMBL/GenBank/DDBJ databases">
        <title>Updated reference genomes for cyclostephanoid diatoms.</title>
        <authorList>
            <person name="Roberts W.R."/>
            <person name="Alverson A.J."/>
        </authorList>
    </citation>
    <scope>NUCLEOTIDE SEQUENCE [LARGE SCALE GENOMIC DNA]</scope>
    <source>
        <strain evidence="12 13">AJA276-08</strain>
    </source>
</reference>
<organism evidence="12 13">
    <name type="scientific">Stephanodiscus triporus</name>
    <dbReference type="NCBI Taxonomy" id="2934178"/>
    <lineage>
        <taxon>Eukaryota</taxon>
        <taxon>Sar</taxon>
        <taxon>Stramenopiles</taxon>
        <taxon>Ochrophyta</taxon>
        <taxon>Bacillariophyta</taxon>
        <taxon>Coscinodiscophyceae</taxon>
        <taxon>Thalassiosirophycidae</taxon>
        <taxon>Stephanodiscales</taxon>
        <taxon>Stephanodiscaceae</taxon>
        <taxon>Stephanodiscus</taxon>
    </lineage>
</organism>
<dbReference type="NCBIfam" id="TIGR00197">
    <property type="entry name" value="yjeF_nterm"/>
    <property type="match status" value="1"/>
</dbReference>
<name>A0ABD3P0Q6_9STRA</name>
<keyword evidence="4" id="KW-0479">Metal-binding</keyword>
<dbReference type="PANTHER" id="PTHR13232:SF10">
    <property type="entry name" value="NAD(P)H-HYDRATE EPIMERASE"/>
    <property type="match status" value="1"/>
</dbReference>
<dbReference type="SUPFAM" id="SSF64153">
    <property type="entry name" value="YjeF N-terminal domain-like"/>
    <property type="match status" value="1"/>
</dbReference>
<comment type="catalytic activity">
    <reaction evidence="1">
        <text>(6R)-NADHX = (6S)-NADHX</text>
        <dbReference type="Rhea" id="RHEA:32215"/>
        <dbReference type="ChEBI" id="CHEBI:64074"/>
        <dbReference type="ChEBI" id="CHEBI:64075"/>
        <dbReference type="EC" id="5.1.99.6"/>
    </reaction>
</comment>
<dbReference type="InterPro" id="IPR004443">
    <property type="entry name" value="YjeF_N_dom"/>
</dbReference>
<evidence type="ECO:0000259" key="11">
    <source>
        <dbReference type="PROSITE" id="PS51385"/>
    </source>
</evidence>
<evidence type="ECO:0000256" key="2">
    <source>
        <dbReference type="ARBA" id="ARBA00000909"/>
    </source>
</evidence>
<dbReference type="AlphaFoldDB" id="A0ABD3P0Q6"/>
<accession>A0ABD3P0Q6</accession>
<feature type="compositionally biased region" description="Acidic residues" evidence="10">
    <location>
        <begin position="121"/>
        <end position="130"/>
    </location>
</feature>
<evidence type="ECO:0000256" key="3">
    <source>
        <dbReference type="ARBA" id="ARBA00012228"/>
    </source>
</evidence>
<keyword evidence="6" id="KW-0521">NADP</keyword>
<feature type="domain" description="YjeF N-terminal" evidence="11">
    <location>
        <begin position="1"/>
        <end position="243"/>
    </location>
</feature>
<dbReference type="EC" id="5.1.99.6" evidence="3"/>
<evidence type="ECO:0000256" key="5">
    <source>
        <dbReference type="ARBA" id="ARBA00022741"/>
    </source>
</evidence>
<dbReference type="GO" id="GO:0052856">
    <property type="term" value="F:NAD(P)HX epimerase activity"/>
    <property type="evidence" value="ECO:0007669"/>
    <property type="project" value="UniProtKB-EC"/>
</dbReference>
<evidence type="ECO:0000313" key="13">
    <source>
        <dbReference type="Proteomes" id="UP001530315"/>
    </source>
</evidence>
<keyword evidence="7" id="KW-0630">Potassium</keyword>
<evidence type="ECO:0000256" key="6">
    <source>
        <dbReference type="ARBA" id="ARBA00022857"/>
    </source>
</evidence>
<dbReference type="Proteomes" id="UP001530315">
    <property type="component" value="Unassembled WGS sequence"/>
</dbReference>
<evidence type="ECO:0000313" key="12">
    <source>
        <dbReference type="EMBL" id="KAL3781036.1"/>
    </source>
</evidence>
<dbReference type="GO" id="GO:0046872">
    <property type="term" value="F:metal ion binding"/>
    <property type="evidence" value="ECO:0007669"/>
    <property type="project" value="UniProtKB-KW"/>
</dbReference>
<dbReference type="Pfam" id="PF03853">
    <property type="entry name" value="YjeF_N"/>
    <property type="match status" value="1"/>
</dbReference>
<evidence type="ECO:0000256" key="4">
    <source>
        <dbReference type="ARBA" id="ARBA00022723"/>
    </source>
</evidence>
<dbReference type="EMBL" id="JALLAZ020001086">
    <property type="protein sequence ID" value="KAL3781036.1"/>
    <property type="molecule type" value="Genomic_DNA"/>
</dbReference>
<keyword evidence="8" id="KW-0520">NAD</keyword>
<evidence type="ECO:0000256" key="7">
    <source>
        <dbReference type="ARBA" id="ARBA00022958"/>
    </source>
</evidence>
<keyword evidence="9" id="KW-0413">Isomerase</keyword>
<dbReference type="InterPro" id="IPR032976">
    <property type="entry name" value="YJEFN_prot_NAXE-like"/>
</dbReference>
<dbReference type="InterPro" id="IPR036652">
    <property type="entry name" value="YjeF_N_dom_sf"/>
</dbReference>
<comment type="catalytic activity">
    <reaction evidence="2">
        <text>(6R)-NADPHX = (6S)-NADPHX</text>
        <dbReference type="Rhea" id="RHEA:32227"/>
        <dbReference type="ChEBI" id="CHEBI:64076"/>
        <dbReference type="ChEBI" id="CHEBI:64077"/>
        <dbReference type="EC" id="5.1.99.6"/>
    </reaction>
</comment>
<comment type="caution">
    <text evidence="12">The sequence shown here is derived from an EMBL/GenBank/DDBJ whole genome shotgun (WGS) entry which is preliminary data.</text>
</comment>
<feature type="region of interest" description="Disordered" evidence="10">
    <location>
        <begin position="116"/>
        <end position="135"/>
    </location>
</feature>
<keyword evidence="13" id="KW-1185">Reference proteome</keyword>
<keyword evidence="5" id="KW-0547">Nucleotide-binding</keyword>
<evidence type="ECO:0000256" key="10">
    <source>
        <dbReference type="SAM" id="MobiDB-lite"/>
    </source>
</evidence>
<sequence>MSSPGFSLEQLMELAGLSVAEAVYDVIVVPGEEGGGKDGGGGGTKGRKKRALLVCGPGNNGGDGLVAARHLVHFGLDATVVYPVRSTKTHFVNLVRQCEDVGIPILERVPAASSTSHACADDDYHDDESGDDGRGRRYDVVVDAVFGFSFRGSAPREPYASAIAAMSDMREKDGSVLVSVDVPSGWDVDGAGGDATARGVDLVPDVLVSLTAPKVFARSFRGRHFVGGRFLPPALAEKYGIRMPQYPDTRQTMEVEIDDGKVTCDAGVDSEDWAAQYQAYLDEIEVEKKIEVDLKDVRHVKVEDWSLQYAQYCEEKEREFFGSRKTTEG</sequence>
<proteinExistence type="predicted"/>
<dbReference type="PROSITE" id="PS51385">
    <property type="entry name" value="YJEF_N"/>
    <property type="match status" value="1"/>
</dbReference>
<protein>
    <recommendedName>
        <fullName evidence="3">NAD(P)H-hydrate epimerase</fullName>
        <ecNumber evidence="3">5.1.99.6</ecNumber>
    </recommendedName>
</protein>
<dbReference type="GO" id="GO:0000166">
    <property type="term" value="F:nucleotide binding"/>
    <property type="evidence" value="ECO:0007669"/>
    <property type="project" value="UniProtKB-KW"/>
</dbReference>
<gene>
    <name evidence="12" type="ORF">ACHAW5_004238</name>
</gene>
<dbReference type="Gene3D" id="3.40.50.10260">
    <property type="entry name" value="YjeF N-terminal domain"/>
    <property type="match status" value="1"/>
</dbReference>
<evidence type="ECO:0000256" key="1">
    <source>
        <dbReference type="ARBA" id="ARBA00000013"/>
    </source>
</evidence>